<feature type="transmembrane region" description="Helical" evidence="7">
    <location>
        <begin position="273"/>
        <end position="290"/>
    </location>
</feature>
<dbReference type="InterPro" id="IPR050794">
    <property type="entry name" value="CPA2_transporter"/>
</dbReference>
<feature type="transmembrane region" description="Helical" evidence="7">
    <location>
        <begin position="5"/>
        <end position="25"/>
    </location>
</feature>
<feature type="transmembrane region" description="Helical" evidence="7">
    <location>
        <begin position="349"/>
        <end position="376"/>
    </location>
</feature>
<keyword evidence="10" id="KW-1185">Reference proteome</keyword>
<comment type="caution">
    <text evidence="9">The sequence shown here is derived from an EMBL/GenBank/DDBJ whole genome shotgun (WGS) entry which is preliminary data.</text>
</comment>
<keyword evidence="2" id="KW-0813">Transport</keyword>
<keyword evidence="3 7" id="KW-0812">Transmembrane</keyword>
<dbReference type="Gene3D" id="1.20.1530.20">
    <property type="match status" value="1"/>
</dbReference>
<dbReference type="Pfam" id="PF00999">
    <property type="entry name" value="Na_H_Exchanger"/>
    <property type="match status" value="1"/>
</dbReference>
<evidence type="ECO:0000256" key="3">
    <source>
        <dbReference type="ARBA" id="ARBA00022692"/>
    </source>
</evidence>
<organism evidence="9 10">
    <name type="scientific">Nocardia pseudobrasiliensis</name>
    <dbReference type="NCBI Taxonomy" id="45979"/>
    <lineage>
        <taxon>Bacteria</taxon>
        <taxon>Bacillati</taxon>
        <taxon>Actinomycetota</taxon>
        <taxon>Actinomycetes</taxon>
        <taxon>Mycobacteriales</taxon>
        <taxon>Nocardiaceae</taxon>
        <taxon>Nocardia</taxon>
    </lineage>
</organism>
<dbReference type="GO" id="GO:0016020">
    <property type="term" value="C:membrane"/>
    <property type="evidence" value="ECO:0007669"/>
    <property type="project" value="UniProtKB-SubCell"/>
</dbReference>
<evidence type="ECO:0000256" key="4">
    <source>
        <dbReference type="ARBA" id="ARBA00022989"/>
    </source>
</evidence>
<keyword evidence="5" id="KW-0406">Ion transport</keyword>
<protein>
    <submittedName>
        <fullName evidence="9">Kef-type K+ transport system membrane component KefB</fullName>
    </submittedName>
</protein>
<dbReference type="RefSeq" id="WP_067992339.1">
    <property type="nucleotide sequence ID" value="NZ_QQBC01000002.1"/>
</dbReference>
<feature type="transmembrane region" description="Helical" evidence="7">
    <location>
        <begin position="45"/>
        <end position="65"/>
    </location>
</feature>
<keyword evidence="6 7" id="KW-0472">Membrane</keyword>
<feature type="transmembrane region" description="Helical" evidence="7">
    <location>
        <begin position="421"/>
        <end position="441"/>
    </location>
</feature>
<dbReference type="InterPro" id="IPR038770">
    <property type="entry name" value="Na+/solute_symporter_sf"/>
</dbReference>
<feature type="transmembrane region" description="Helical" evidence="7">
    <location>
        <begin position="110"/>
        <end position="128"/>
    </location>
</feature>
<accession>A0A370IB70</accession>
<gene>
    <name evidence="9" type="ORF">DFR76_102364</name>
</gene>
<dbReference type="PANTHER" id="PTHR32468:SF0">
    <property type="entry name" value="K(+)_H(+) ANTIPORTER 1"/>
    <property type="match status" value="1"/>
</dbReference>
<evidence type="ECO:0000256" key="1">
    <source>
        <dbReference type="ARBA" id="ARBA00004141"/>
    </source>
</evidence>
<dbReference type="GO" id="GO:1902600">
    <property type="term" value="P:proton transmembrane transport"/>
    <property type="evidence" value="ECO:0007669"/>
    <property type="project" value="InterPro"/>
</dbReference>
<dbReference type="STRING" id="1210086.GCA_001613105_00940"/>
<dbReference type="AlphaFoldDB" id="A0A370IB70"/>
<dbReference type="Proteomes" id="UP000254869">
    <property type="component" value="Unassembled WGS sequence"/>
</dbReference>
<evidence type="ECO:0000256" key="5">
    <source>
        <dbReference type="ARBA" id="ARBA00023065"/>
    </source>
</evidence>
<reference evidence="9 10" key="1">
    <citation type="submission" date="2018-07" db="EMBL/GenBank/DDBJ databases">
        <title>Genomic Encyclopedia of Type Strains, Phase IV (KMG-IV): sequencing the most valuable type-strain genomes for metagenomic binning, comparative biology and taxonomic classification.</title>
        <authorList>
            <person name="Goeker M."/>
        </authorList>
    </citation>
    <scope>NUCLEOTIDE SEQUENCE [LARGE SCALE GENOMIC DNA]</scope>
    <source>
        <strain evidence="9 10">DSM 44290</strain>
    </source>
</reference>
<proteinExistence type="predicted"/>
<evidence type="ECO:0000256" key="2">
    <source>
        <dbReference type="ARBA" id="ARBA00022448"/>
    </source>
</evidence>
<feature type="transmembrane region" description="Helical" evidence="7">
    <location>
        <begin position="140"/>
        <end position="162"/>
    </location>
</feature>
<feature type="transmembrane region" description="Helical" evidence="7">
    <location>
        <begin position="325"/>
        <end position="343"/>
    </location>
</feature>
<evidence type="ECO:0000256" key="7">
    <source>
        <dbReference type="SAM" id="Phobius"/>
    </source>
</evidence>
<feature type="transmembrane region" description="Helical" evidence="7">
    <location>
        <begin position="77"/>
        <end position="95"/>
    </location>
</feature>
<dbReference type="PANTHER" id="PTHR32468">
    <property type="entry name" value="CATION/H + ANTIPORTER"/>
    <property type="match status" value="1"/>
</dbReference>
<feature type="domain" description="Cation/H+ exchanger transmembrane" evidence="8">
    <location>
        <begin position="56"/>
        <end position="437"/>
    </location>
</feature>
<evidence type="ECO:0000256" key="6">
    <source>
        <dbReference type="ARBA" id="ARBA00023136"/>
    </source>
</evidence>
<evidence type="ECO:0000259" key="8">
    <source>
        <dbReference type="Pfam" id="PF00999"/>
    </source>
</evidence>
<feature type="transmembrane region" description="Helical" evidence="7">
    <location>
        <begin position="207"/>
        <end position="231"/>
    </location>
</feature>
<name>A0A370IB70_9NOCA</name>
<dbReference type="InterPro" id="IPR006153">
    <property type="entry name" value="Cation/H_exchanger_TM"/>
</dbReference>
<evidence type="ECO:0000313" key="10">
    <source>
        <dbReference type="Proteomes" id="UP000254869"/>
    </source>
</evidence>
<keyword evidence="4 7" id="KW-1133">Transmembrane helix</keyword>
<feature type="transmembrane region" description="Helical" evidence="7">
    <location>
        <begin position="237"/>
        <end position="261"/>
    </location>
</feature>
<feature type="transmembrane region" description="Helical" evidence="7">
    <location>
        <begin position="174"/>
        <end position="195"/>
    </location>
</feature>
<comment type="subcellular location">
    <subcellularLocation>
        <location evidence="1">Membrane</location>
        <topology evidence="1">Multi-pass membrane protein</topology>
    </subcellularLocation>
</comment>
<dbReference type="GO" id="GO:0015297">
    <property type="term" value="F:antiporter activity"/>
    <property type="evidence" value="ECO:0007669"/>
    <property type="project" value="InterPro"/>
</dbReference>
<evidence type="ECO:0000313" key="9">
    <source>
        <dbReference type="EMBL" id="RDI67963.1"/>
    </source>
</evidence>
<dbReference type="EMBL" id="QQBC01000002">
    <property type="protein sequence ID" value="RDI67963.1"/>
    <property type="molecule type" value="Genomic_DNA"/>
</dbReference>
<sequence length="457" mass="47185">MRRYAFAYTALVIVPVACAVLIFAYSGWAGRTSGASGAVAQSPVARFLIAAVIVVIAAAVCGWAAQRVGQPKVVGELVAGLLLGPSALGALAPGLESALFPKVVLPHLDMLAQLGVIFFMFLVGMQTGHERLRENGARGVVIGHASIAVPFLGGILVAWSLYDRYSPPRADELAFALFIGLSFAITAFPVLARILQERKLINSRIGTTALAAAGIGDVTAWCLLAVIVALVQQASTVPAVLSLAAILAFTVLMLAVVRPLLARLLVRADGTTPPLIVSFGVPVCVLLSSAVATDLMGLHALFGAFLAGAVMPRREALLSELSAKLESLTLILLLPLFFVTIGLKTDVGAVTGGGLLICVGLVAVAVATKFLGAGLAARAVGFGRSDSLAVGSMMNCRGLTELVVLNIGYQLGILNGPLFTMFVLMTVVTTAMTGPLLMLLVKPAAAEPPHVPAARPA</sequence>